<keyword evidence="2" id="KW-0479">Metal-binding</keyword>
<dbReference type="SUPFAM" id="SSF51604">
    <property type="entry name" value="Enolase C-terminal domain-like"/>
    <property type="match status" value="1"/>
</dbReference>
<dbReference type="Gene3D" id="3.20.20.120">
    <property type="entry name" value="Enolase-like C-terminal domain"/>
    <property type="match status" value="1"/>
</dbReference>
<organism evidence="4 5">
    <name type="scientific">Phenylobacterium conjunctum</name>
    <dbReference type="NCBI Taxonomy" id="1298959"/>
    <lineage>
        <taxon>Bacteria</taxon>
        <taxon>Pseudomonadati</taxon>
        <taxon>Pseudomonadota</taxon>
        <taxon>Alphaproteobacteria</taxon>
        <taxon>Caulobacterales</taxon>
        <taxon>Caulobacteraceae</taxon>
        <taxon>Phenylobacterium</taxon>
    </lineage>
</organism>
<evidence type="ECO:0000256" key="2">
    <source>
        <dbReference type="ARBA" id="ARBA00022723"/>
    </source>
</evidence>
<sequence length="391" mass="42103">MAPDTIVRIELTEVAIPFKEEVRAVMGGSGNGLGMAIAAEEPWLGGDFVICRLFSADGHVGCSEVFVWLPEAGVSPKGIVDSIVSDMARYVLGESAFNTQRMAARLTNNINRNEIAKGLLDSACWELKARIAGRSVADMLGGAQVDRLPLCALIPLLDDLDTTVGLVRHWQERGSKTFRIKLGRGAVEDARIMKAVRETVGPHAKLRVDYNQAYDPFEAVEAINAIIPYGLQLVEQPTKAGVPTAMATVQSRVSVPIMAHEGCFSLGELFELHALGGIGAIGINGERPGGLTAATRAIHFAEQHGLGVVIHNQPSGLGSVWQVHLGAAYAPSLRYDMELFGQVMLEHDLLQSPLVYRDGFVHLPEGPGWGVELDMAAVERYAVRPTVVLQA</sequence>
<dbReference type="PANTHER" id="PTHR48080">
    <property type="entry name" value="D-GALACTONATE DEHYDRATASE-RELATED"/>
    <property type="match status" value="1"/>
</dbReference>
<name>A0ABW3SWY4_9CAUL</name>
<gene>
    <name evidence="4" type="ORF">ACFQ27_00615</name>
</gene>
<evidence type="ECO:0000256" key="1">
    <source>
        <dbReference type="ARBA" id="ARBA00008031"/>
    </source>
</evidence>
<dbReference type="Pfam" id="PF13378">
    <property type="entry name" value="MR_MLE_C"/>
    <property type="match status" value="1"/>
</dbReference>
<reference evidence="5" key="1">
    <citation type="journal article" date="2019" name="Int. J. Syst. Evol. Microbiol.">
        <title>The Global Catalogue of Microorganisms (GCM) 10K type strain sequencing project: providing services to taxonomists for standard genome sequencing and annotation.</title>
        <authorList>
            <consortium name="The Broad Institute Genomics Platform"/>
            <consortium name="The Broad Institute Genome Sequencing Center for Infectious Disease"/>
            <person name="Wu L."/>
            <person name="Ma J."/>
        </authorList>
    </citation>
    <scope>NUCLEOTIDE SEQUENCE [LARGE SCALE GENOMIC DNA]</scope>
    <source>
        <strain evidence="5">CCUG 55074</strain>
    </source>
</reference>
<evidence type="ECO:0000259" key="3">
    <source>
        <dbReference type="SMART" id="SM00922"/>
    </source>
</evidence>
<dbReference type="InterPro" id="IPR013341">
    <property type="entry name" value="Mandelate_racemase_N_dom"/>
</dbReference>
<accession>A0ABW3SWY4</accession>
<evidence type="ECO:0000313" key="4">
    <source>
        <dbReference type="EMBL" id="MFD1189066.1"/>
    </source>
</evidence>
<dbReference type="InterPro" id="IPR036849">
    <property type="entry name" value="Enolase-like_C_sf"/>
</dbReference>
<dbReference type="PROSITE" id="PS00909">
    <property type="entry name" value="MR_MLE_2"/>
    <property type="match status" value="1"/>
</dbReference>
<evidence type="ECO:0000313" key="5">
    <source>
        <dbReference type="Proteomes" id="UP001597216"/>
    </source>
</evidence>
<protein>
    <submittedName>
        <fullName evidence="4">Mandelate racemase/muconate lactonizing enzyme family protein</fullName>
    </submittedName>
</protein>
<dbReference type="RefSeq" id="WP_377351994.1">
    <property type="nucleotide sequence ID" value="NZ_JBHTLQ010000001.1"/>
</dbReference>
<dbReference type="Gene3D" id="3.30.390.10">
    <property type="entry name" value="Enolase-like, N-terminal domain"/>
    <property type="match status" value="1"/>
</dbReference>
<dbReference type="Pfam" id="PF02746">
    <property type="entry name" value="MR_MLE_N"/>
    <property type="match status" value="1"/>
</dbReference>
<dbReference type="InterPro" id="IPR029065">
    <property type="entry name" value="Enolase_C-like"/>
</dbReference>
<dbReference type="EMBL" id="JBHTLQ010000001">
    <property type="protein sequence ID" value="MFD1189066.1"/>
    <property type="molecule type" value="Genomic_DNA"/>
</dbReference>
<comment type="caution">
    <text evidence="4">The sequence shown here is derived from an EMBL/GenBank/DDBJ whole genome shotgun (WGS) entry which is preliminary data.</text>
</comment>
<feature type="domain" description="Mandelate racemase/muconate lactonizing enzyme C-terminal" evidence="3">
    <location>
        <begin position="160"/>
        <end position="256"/>
    </location>
</feature>
<dbReference type="PANTHER" id="PTHR48080:SF3">
    <property type="entry name" value="ENOLASE SUPERFAMILY MEMBER DDB_G0284701"/>
    <property type="match status" value="1"/>
</dbReference>
<dbReference type="SFLD" id="SFLDS00001">
    <property type="entry name" value="Enolase"/>
    <property type="match status" value="1"/>
</dbReference>
<dbReference type="Proteomes" id="UP001597216">
    <property type="component" value="Unassembled WGS sequence"/>
</dbReference>
<proteinExistence type="inferred from homology"/>
<dbReference type="InterPro" id="IPR029017">
    <property type="entry name" value="Enolase-like_N"/>
</dbReference>
<comment type="similarity">
    <text evidence="1">Belongs to the mandelate racemase/muconate lactonizing enzyme family.</text>
</comment>
<dbReference type="InterPro" id="IPR013342">
    <property type="entry name" value="Mandelate_racemase_C"/>
</dbReference>
<dbReference type="SMART" id="SM00922">
    <property type="entry name" value="MR_MLE"/>
    <property type="match status" value="1"/>
</dbReference>
<keyword evidence="5" id="KW-1185">Reference proteome</keyword>
<dbReference type="SUPFAM" id="SSF54826">
    <property type="entry name" value="Enolase N-terminal domain-like"/>
    <property type="match status" value="1"/>
</dbReference>
<dbReference type="InterPro" id="IPR018110">
    <property type="entry name" value="Mandel_Rmase/mucon_lact_enz_CS"/>
</dbReference>
<dbReference type="InterPro" id="IPR034593">
    <property type="entry name" value="DgoD-like"/>
</dbReference>